<keyword evidence="6" id="KW-1185">Reference proteome</keyword>
<evidence type="ECO:0000256" key="1">
    <source>
        <dbReference type="ARBA" id="ARBA00004496"/>
    </source>
</evidence>
<evidence type="ECO:0000313" key="4">
    <source>
        <dbReference type="EMBL" id="CDP95441.1"/>
    </source>
</evidence>
<gene>
    <name evidence="4 7" type="primary">Bm9785</name>
    <name evidence="5" type="ORF">BM_BM9785</name>
    <name evidence="4" type="ORF">BM_Bm9785</name>
</gene>
<dbReference type="PANTHER" id="PTHR21162">
    <property type="entry name" value="P53 AND DNA DAMAGE-REGULATED PROTEIN"/>
    <property type="match status" value="1"/>
</dbReference>
<evidence type="ECO:0000313" key="7">
    <source>
        <dbReference type="WBParaSite" id="Bm9785.1"/>
    </source>
</evidence>
<dbReference type="AlphaFoldDB" id="A0A1P6CGQ0"/>
<dbReference type="EMBL" id="LN856943">
    <property type="protein sequence ID" value="CDP95441.1"/>
    <property type="molecule type" value="Genomic_DNA"/>
</dbReference>
<evidence type="ECO:0000256" key="3">
    <source>
        <dbReference type="ARBA" id="ARBA00023186"/>
    </source>
</evidence>
<dbReference type="PANTHER" id="PTHR21162:SF0">
    <property type="entry name" value="P53 AND DNA DAMAGE-REGULATED PROTEIN 1"/>
    <property type="match status" value="1"/>
</dbReference>
<evidence type="ECO:0000256" key="2">
    <source>
        <dbReference type="ARBA" id="ARBA00022490"/>
    </source>
</evidence>
<name>A0A1P6CGQ0_BRUMA</name>
<organism evidence="4">
    <name type="scientific">Brugia malayi</name>
    <name type="common">Filarial nematode worm</name>
    <dbReference type="NCBI Taxonomy" id="6279"/>
    <lineage>
        <taxon>Eukaryota</taxon>
        <taxon>Metazoa</taxon>
        <taxon>Ecdysozoa</taxon>
        <taxon>Nematoda</taxon>
        <taxon>Chromadorea</taxon>
        <taxon>Rhabditida</taxon>
        <taxon>Spirurina</taxon>
        <taxon>Spiruromorpha</taxon>
        <taxon>Filarioidea</taxon>
        <taxon>Onchocercidae</taxon>
        <taxon>Brugia</taxon>
    </lineage>
</organism>
<dbReference type="GO" id="GO:0005737">
    <property type="term" value="C:cytoplasm"/>
    <property type="evidence" value="ECO:0007669"/>
    <property type="project" value="UniProtKB-SubCell"/>
</dbReference>
<dbReference type="EMBL" id="CAAKNF010000196">
    <property type="protein sequence ID" value="VIO88074.1"/>
    <property type="molecule type" value="Genomic_DNA"/>
</dbReference>
<dbReference type="CDD" id="cd22860">
    <property type="entry name" value="PDRG1"/>
    <property type="match status" value="1"/>
</dbReference>
<reference evidence="4 6" key="1">
    <citation type="journal article" date="2007" name="Science">
        <title>Draft genome of the filarial nematode parasite Brugia malayi.</title>
        <authorList>
            <person name="Ghedin E."/>
            <person name="Wang S."/>
            <person name="Spiro D."/>
            <person name="Caler E."/>
            <person name="Zhao Q."/>
            <person name="Crabtree J."/>
            <person name="Allen J.E."/>
            <person name="Delcher A.L."/>
            <person name="Guiliano D.B."/>
            <person name="Miranda-Saavedra D."/>
            <person name="Angiuoli S.V."/>
            <person name="Creasy T."/>
            <person name="Amedeo P."/>
            <person name="Haas B."/>
            <person name="El-Sayed N.M."/>
            <person name="Wortman J.R."/>
            <person name="Feldblyum T."/>
            <person name="Tallon L."/>
            <person name="Schatz M."/>
            <person name="Shumway M."/>
            <person name="Koo H."/>
            <person name="Salzberg S.L."/>
            <person name="Schobel S."/>
            <person name="Pertea M."/>
            <person name="Pop M."/>
            <person name="White O."/>
            <person name="Barton G.J."/>
            <person name="Carlow C.K."/>
            <person name="Crawford M.J."/>
            <person name="Daub J."/>
            <person name="Dimmic M.W."/>
            <person name="Estes C.F."/>
            <person name="Foster J.M."/>
            <person name="Ganatra M."/>
            <person name="Gregory W.F."/>
            <person name="Johnson N.M."/>
            <person name="Jin J."/>
            <person name="Komuniecki R."/>
            <person name="Korf I."/>
            <person name="Kumar S."/>
            <person name="Laney S."/>
            <person name="Li B.W."/>
            <person name="Li W."/>
            <person name="Lindblom T.H."/>
            <person name="Lustigman S."/>
            <person name="Ma D."/>
            <person name="Maina C.V."/>
            <person name="Martin D.M."/>
            <person name="McCarter J.P."/>
            <person name="McReynolds L."/>
            <person name="Mitreva M."/>
            <person name="Nutman T.B."/>
            <person name="Parkinson J."/>
            <person name="Peregrin-Alvarez J.M."/>
            <person name="Poole C."/>
            <person name="Ren Q."/>
            <person name="Saunders L."/>
            <person name="Sluder A.E."/>
            <person name="Smith K."/>
            <person name="Stanke M."/>
            <person name="Unnasch T.R."/>
            <person name="Ware J."/>
            <person name="Wei A.D."/>
            <person name="Weil G."/>
            <person name="Williams D.J."/>
            <person name="Zhang Y."/>
            <person name="Williams S.A."/>
            <person name="Fraser-Liggett C."/>
            <person name="Slatko B."/>
            <person name="Blaxter M.L."/>
            <person name="Scott A.L."/>
        </authorList>
    </citation>
    <scope>NUCLEOTIDE SEQUENCE</scope>
    <source>
        <strain evidence="4 6">FR3</strain>
    </source>
</reference>
<dbReference type="RefSeq" id="XP_001897566.2">
    <property type="nucleotide sequence ID" value="XM_001897531.2"/>
</dbReference>
<dbReference type="GeneID" id="6101019"/>
<accession>A0A1P6CGQ0</accession>
<sequence length="179" mass="20459">MDWTAEPQNVFVTRKCSGAAKCYKCCVSFICLERGTVELNKMEESAEAMSGNLSLDDKTKQMLDNMTEWENLGQSIITGKRTMVELDERRQKCREALRQLHKANSSANKKRKNWVCFGSTTFLKVTIDQTKQMIEDDMKVIGATLNEARESIKNQVDKLKKMENCKSLVDLGFSLDRID</sequence>
<protein>
    <submittedName>
        <fullName evidence="4">Bm9785, isoform b</fullName>
    </submittedName>
    <submittedName>
        <fullName evidence="7">P53 and DNA damage-regulated protein 1</fullName>
    </submittedName>
</protein>
<dbReference type="KEGG" id="bmy:BM_BM9785"/>
<proteinExistence type="predicted"/>
<dbReference type="OrthoDB" id="20282at2759"/>
<keyword evidence="3" id="KW-0143">Chaperone</keyword>
<dbReference type="InterPro" id="IPR030482">
    <property type="entry name" value="PDRG1"/>
</dbReference>
<dbReference type="FunCoup" id="A0A1P6CGQ0">
    <property type="interactions" value="2"/>
</dbReference>
<dbReference type="STRING" id="6279.A0A1P6CGQ0"/>
<reference evidence="5" key="3">
    <citation type="submission" date="2019-04" db="EMBL/GenBank/DDBJ databases">
        <authorList>
            <person name="Howe K."/>
            <person name="Paulini M."/>
            <person name="Williams G."/>
        </authorList>
    </citation>
    <scope>NUCLEOTIDE SEQUENCE [LARGE SCALE GENOMIC DNA]</scope>
    <source>
        <strain evidence="5">FR3</strain>
    </source>
</reference>
<comment type="subcellular location">
    <subcellularLocation>
        <location evidence="1">Cytoplasm</location>
    </subcellularLocation>
</comment>
<reference evidence="4" key="2">
    <citation type="submission" date="2012-12" db="EMBL/GenBank/DDBJ databases">
        <authorList>
            <consortium name="WormBase Consortium"/>
            <person name="Ghedin E."/>
            <person name="Paulini M."/>
        </authorList>
    </citation>
    <scope>NUCLEOTIDE SEQUENCE</scope>
    <source>
        <strain evidence="4">FR3</strain>
    </source>
</reference>
<accession>A0A4E9EVF9</accession>
<evidence type="ECO:0000313" key="6">
    <source>
        <dbReference type="Proteomes" id="UP000006672"/>
    </source>
</evidence>
<dbReference type="WBParaSite" id="Bm9785.1">
    <property type="protein sequence ID" value="Bm9785.1"/>
    <property type="gene ID" value="WBGene00230046"/>
</dbReference>
<dbReference type="CTD" id="6101019"/>
<dbReference type="OMA" id="NMTEWEN"/>
<keyword evidence="2" id="KW-0963">Cytoplasm</keyword>
<dbReference type="Proteomes" id="UP000006672">
    <property type="component" value="Unassembled WGS sequence"/>
</dbReference>
<reference evidence="7" key="4">
    <citation type="submission" date="2019-12" db="UniProtKB">
        <authorList>
            <consortium name="WormBaseParasite"/>
        </authorList>
    </citation>
    <scope>IDENTIFICATION</scope>
</reference>
<evidence type="ECO:0000313" key="5">
    <source>
        <dbReference type="EMBL" id="VIO88074.1"/>
    </source>
</evidence>